<comment type="caution">
    <text evidence="2">The sequence shown here is derived from an EMBL/GenBank/DDBJ whole genome shotgun (WGS) entry which is preliminary data.</text>
</comment>
<proteinExistence type="predicted"/>
<feature type="compositionally biased region" description="Basic residues" evidence="1">
    <location>
        <begin position="393"/>
        <end position="402"/>
    </location>
</feature>
<accession>A0AAN8J7L1</accession>
<reference evidence="2 3" key="1">
    <citation type="submission" date="2024-01" db="EMBL/GenBank/DDBJ databases">
        <title>The genome of the rayed Mediterranean limpet Patella caerulea (Linnaeus, 1758).</title>
        <authorList>
            <person name="Anh-Thu Weber A."/>
            <person name="Halstead-Nussloch G."/>
        </authorList>
    </citation>
    <scope>NUCLEOTIDE SEQUENCE [LARGE SCALE GENOMIC DNA]</scope>
    <source>
        <strain evidence="2">AATW-2023a</strain>
        <tissue evidence="2">Whole specimen</tissue>
    </source>
</reference>
<name>A0AAN8J7L1_PATCE</name>
<sequence>MADGFENAFKAFIQSQQPGSYLDKNNNTDDDEDSYESESETDDKLSDDVPKSKVGNKKNDNDGSSEEKSGHRPIPKLKLMVDPDYVPPESLSPFSLKRYIRSPNTHVVKLDSYSSEVLSKSNPLNSTHSNYFNEEIKKRLIGNCTNSEGTKKVLFPVKVPYINSKKTPTPNSRLKCTYQAQIVLKKYGLQYPVRKRKLTSSSVEKLSVSKSLSKDIKYNQLLSKDPVVNKTECDSHYFCAQGEGLSRNSPEAAKSVISSPANASVGESCLTDSSVSPMYDSIAGTTNTFDNHYTDHMETVATASIETSPPDRSDRNNMSHIRSLKIECGKCDMTSCSCTCERSTEPKTKESKERNSKSRRHTVCTESETDFTEIVSQHLTSQFGNQVKSSGRERKRSGKRKRNYSEIHKNHDPDFVYNEDDIEETNVSHLERKKRTRPRRNSSCLCCSNKTSKRVRRQSLKCNMTDFKNLSARNQKFIQFSVQLSNIQNKLHLLFCSVFPRLVPILNNITPESLQFQQIIDDILQTLETSDDQELQNDTLGVVDMFEDLHLKNSNGLVPIYEPKIQLCQNPEHCLNMFRDKVVSLLQLLLPSLIISLDSFLTNTKELEKFLDKVISSNCVK</sequence>
<gene>
    <name evidence="2" type="ORF">SNE40_018423</name>
</gene>
<evidence type="ECO:0000313" key="2">
    <source>
        <dbReference type="EMBL" id="KAK6172021.1"/>
    </source>
</evidence>
<organism evidence="2 3">
    <name type="scientific">Patella caerulea</name>
    <name type="common">Rayed Mediterranean limpet</name>
    <dbReference type="NCBI Taxonomy" id="87958"/>
    <lineage>
        <taxon>Eukaryota</taxon>
        <taxon>Metazoa</taxon>
        <taxon>Spiralia</taxon>
        <taxon>Lophotrochozoa</taxon>
        <taxon>Mollusca</taxon>
        <taxon>Gastropoda</taxon>
        <taxon>Patellogastropoda</taxon>
        <taxon>Patelloidea</taxon>
        <taxon>Patellidae</taxon>
        <taxon>Patella</taxon>
    </lineage>
</organism>
<dbReference type="AlphaFoldDB" id="A0AAN8J7L1"/>
<feature type="compositionally biased region" description="Basic and acidic residues" evidence="1">
    <location>
        <begin position="42"/>
        <end position="70"/>
    </location>
</feature>
<protein>
    <submittedName>
        <fullName evidence="2">Uncharacterized protein</fullName>
    </submittedName>
</protein>
<feature type="region of interest" description="Disordered" evidence="1">
    <location>
        <begin position="337"/>
        <end position="366"/>
    </location>
</feature>
<dbReference type="EMBL" id="JAZGQO010000013">
    <property type="protein sequence ID" value="KAK6172021.1"/>
    <property type="molecule type" value="Genomic_DNA"/>
</dbReference>
<feature type="region of interest" description="Disordered" evidence="1">
    <location>
        <begin position="1"/>
        <end position="82"/>
    </location>
</feature>
<evidence type="ECO:0000256" key="1">
    <source>
        <dbReference type="SAM" id="MobiDB-lite"/>
    </source>
</evidence>
<feature type="compositionally biased region" description="Basic and acidic residues" evidence="1">
    <location>
        <begin position="342"/>
        <end position="356"/>
    </location>
</feature>
<feature type="region of interest" description="Disordered" evidence="1">
    <location>
        <begin position="380"/>
        <end position="407"/>
    </location>
</feature>
<feature type="compositionally biased region" description="Acidic residues" evidence="1">
    <location>
        <begin position="28"/>
        <end position="41"/>
    </location>
</feature>
<keyword evidence="3" id="KW-1185">Reference proteome</keyword>
<dbReference type="Proteomes" id="UP001347796">
    <property type="component" value="Unassembled WGS sequence"/>
</dbReference>
<evidence type="ECO:0000313" key="3">
    <source>
        <dbReference type="Proteomes" id="UP001347796"/>
    </source>
</evidence>